<evidence type="ECO:0000313" key="2">
    <source>
        <dbReference type="Proteomes" id="UP000005237"/>
    </source>
</evidence>
<protein>
    <recommendedName>
        <fullName evidence="3">Histone-lysine N-methyltransferase SETMAR</fullName>
    </recommendedName>
</protein>
<organism evidence="1 2">
    <name type="scientific">Caenorhabditis japonica</name>
    <dbReference type="NCBI Taxonomy" id="281687"/>
    <lineage>
        <taxon>Eukaryota</taxon>
        <taxon>Metazoa</taxon>
        <taxon>Ecdysozoa</taxon>
        <taxon>Nematoda</taxon>
        <taxon>Chromadorea</taxon>
        <taxon>Rhabditida</taxon>
        <taxon>Rhabditina</taxon>
        <taxon>Rhabditomorpha</taxon>
        <taxon>Rhabditoidea</taxon>
        <taxon>Rhabditidae</taxon>
        <taxon>Peloderinae</taxon>
        <taxon>Caenorhabditis</taxon>
    </lineage>
</organism>
<dbReference type="EnsemblMetazoa" id="CJA08502.1">
    <property type="protein sequence ID" value="CJA08502.1"/>
    <property type="gene ID" value="WBGene00127704"/>
</dbReference>
<dbReference type="Proteomes" id="UP000005237">
    <property type="component" value="Unassembled WGS sequence"/>
</dbReference>
<sequence length="67" mass="7692">MWRKQQSHWTVLAHPPYSPDLAPTDYHLVPDMQRSLEGTVFKQKVMSKLGLCHILHQISQNLGGQVL</sequence>
<evidence type="ECO:0000313" key="1">
    <source>
        <dbReference type="EnsemblMetazoa" id="CJA08502.1"/>
    </source>
</evidence>
<proteinExistence type="predicted"/>
<name>A0A8R1HWP4_CAEJA</name>
<reference evidence="1" key="2">
    <citation type="submission" date="2022-06" db="UniProtKB">
        <authorList>
            <consortium name="EnsemblMetazoa"/>
        </authorList>
    </citation>
    <scope>IDENTIFICATION</scope>
    <source>
        <strain evidence="1">DF5081</strain>
    </source>
</reference>
<reference evidence="2" key="1">
    <citation type="submission" date="2010-08" db="EMBL/GenBank/DDBJ databases">
        <authorList>
            <consortium name="Caenorhabditis japonica Sequencing Consortium"/>
            <person name="Wilson R.K."/>
        </authorList>
    </citation>
    <scope>NUCLEOTIDE SEQUENCE [LARGE SCALE GENOMIC DNA]</scope>
    <source>
        <strain evidence="2">DF5081</strain>
    </source>
</reference>
<dbReference type="Gene3D" id="3.30.420.10">
    <property type="entry name" value="Ribonuclease H-like superfamily/Ribonuclease H"/>
    <property type="match status" value="1"/>
</dbReference>
<accession>A0A8R1HWP4</accession>
<dbReference type="GO" id="GO:0003676">
    <property type="term" value="F:nucleic acid binding"/>
    <property type="evidence" value="ECO:0007669"/>
    <property type="project" value="InterPro"/>
</dbReference>
<keyword evidence="2" id="KW-1185">Reference proteome</keyword>
<dbReference type="InterPro" id="IPR036397">
    <property type="entry name" value="RNaseH_sf"/>
</dbReference>
<evidence type="ECO:0008006" key="3">
    <source>
        <dbReference type="Google" id="ProtNLM"/>
    </source>
</evidence>
<dbReference type="AlphaFoldDB" id="A0A8R1HWP4"/>